<evidence type="ECO:0000313" key="3">
    <source>
        <dbReference type="Proteomes" id="UP000095280"/>
    </source>
</evidence>
<feature type="compositionally biased region" description="Low complexity" evidence="2">
    <location>
        <begin position="29"/>
        <end position="44"/>
    </location>
</feature>
<keyword evidence="3" id="KW-1185">Reference proteome</keyword>
<dbReference type="AlphaFoldDB" id="A0A1I8F9H6"/>
<name>A0A1I8F9H6_9PLAT</name>
<dbReference type="Proteomes" id="UP000095280">
    <property type="component" value="Unplaced"/>
</dbReference>
<feature type="compositionally biased region" description="Basic and acidic residues" evidence="2">
    <location>
        <begin position="54"/>
        <end position="68"/>
    </location>
</feature>
<accession>A0A1I8F9H6</accession>
<feature type="coiled-coil region" evidence="1">
    <location>
        <begin position="84"/>
        <end position="137"/>
    </location>
</feature>
<evidence type="ECO:0000256" key="1">
    <source>
        <dbReference type="SAM" id="Coils"/>
    </source>
</evidence>
<organism evidence="3 4">
    <name type="scientific">Macrostomum lignano</name>
    <dbReference type="NCBI Taxonomy" id="282301"/>
    <lineage>
        <taxon>Eukaryota</taxon>
        <taxon>Metazoa</taxon>
        <taxon>Spiralia</taxon>
        <taxon>Lophotrochozoa</taxon>
        <taxon>Platyhelminthes</taxon>
        <taxon>Rhabditophora</taxon>
        <taxon>Macrostomorpha</taxon>
        <taxon>Macrostomida</taxon>
        <taxon>Macrostomidae</taxon>
        <taxon>Macrostomum</taxon>
    </lineage>
</organism>
<reference evidence="4" key="1">
    <citation type="submission" date="2016-11" db="UniProtKB">
        <authorList>
            <consortium name="WormBaseParasite"/>
        </authorList>
    </citation>
    <scope>IDENTIFICATION</scope>
</reference>
<evidence type="ECO:0000313" key="4">
    <source>
        <dbReference type="WBParaSite" id="maker-unitig_25034-snap-gene-0.2-mRNA-1"/>
    </source>
</evidence>
<sequence length="354" mass="39483">VCERVFIVDRSQSTGFADGLSGFGRSTPSAASAASASALAAALLNRPPQQPPPKPEKEPPHRMRDRLETPLLPKSTDSMPPLWRRAVEHLRRQLEAQRLELTERAKLEIESVRTAHAEQLSALAQQHQTTLDQQQALTAKKELQSIAEQNSKAMHGPANSRRLLPTELQSQLSMTQFESASLKEKVYASDAKILTNRSPRLKSVLELRTREVSEQRKQRMEAEERLAGNEGRCARRLCRCSCSTQKHQMLLRKFDQEYKPRVGSAMNYEELKFKMETLEQNYMSQSYGRYAASGHRAKIIRSSSSKATTSTLPIHAGVTDAVPVSAASQTRSEKAPKPSPLAAAALAQCQRRQC</sequence>
<feature type="region of interest" description="Disordered" evidence="2">
    <location>
        <begin position="323"/>
        <end position="343"/>
    </location>
</feature>
<keyword evidence="1" id="KW-0175">Coiled coil</keyword>
<protein>
    <submittedName>
        <fullName evidence="4">RxLR effector candidate</fullName>
    </submittedName>
</protein>
<feature type="region of interest" description="Disordered" evidence="2">
    <location>
        <begin position="19"/>
        <end position="79"/>
    </location>
</feature>
<proteinExistence type="predicted"/>
<evidence type="ECO:0000256" key="2">
    <source>
        <dbReference type="SAM" id="MobiDB-lite"/>
    </source>
</evidence>
<dbReference type="WBParaSite" id="maker-unitig_25034-snap-gene-0.2-mRNA-1">
    <property type="protein sequence ID" value="maker-unitig_25034-snap-gene-0.2-mRNA-1"/>
    <property type="gene ID" value="maker-unitig_25034-snap-gene-0.2"/>
</dbReference>